<dbReference type="EMBL" id="CP002343">
    <property type="protein sequence ID" value="ADU47953.1"/>
    <property type="molecule type" value="Genomic_DNA"/>
</dbReference>
<dbReference type="eggNOG" id="ENOG5030F10">
    <property type="taxonomic scope" value="Bacteria"/>
</dbReference>
<gene>
    <name evidence="1" type="ordered locus">Intca_1438</name>
</gene>
<name>E6S7P6_INTC7</name>
<dbReference type="AlphaFoldDB" id="E6S7P6"/>
<evidence type="ECO:0000313" key="2">
    <source>
        <dbReference type="Proteomes" id="UP000008914"/>
    </source>
</evidence>
<proteinExistence type="predicted"/>
<dbReference type="RefSeq" id="WP_013492269.1">
    <property type="nucleotide sequence ID" value="NC_014830.1"/>
</dbReference>
<dbReference type="STRING" id="710696.Intca_1438"/>
<dbReference type="Proteomes" id="UP000008914">
    <property type="component" value="Chromosome"/>
</dbReference>
<protein>
    <submittedName>
        <fullName evidence="1">Uncharacterized protein</fullName>
    </submittedName>
</protein>
<accession>E6S7P6</accession>
<keyword evidence="2" id="KW-1185">Reference proteome</keyword>
<dbReference type="HOGENOM" id="CLU_2316512_0_0_11"/>
<evidence type="ECO:0000313" key="1">
    <source>
        <dbReference type="EMBL" id="ADU47953.1"/>
    </source>
</evidence>
<sequence>MRFEVEPDALVRDSGRFGEAVRALDGVDVGSAVAPVAQAFPGGLTAAAIRELGVAWGDRLLRARLGLARVGMDLAAAGESYAVVEQVARRAVSGSGELP</sequence>
<organism evidence="1 2">
    <name type="scientific">Intrasporangium calvum (strain ATCC 23552 / DSM 43043 / JCM 3097 / NBRC 12989 / NCIMB 10167 / NRRL B-3866 / 7 KIP)</name>
    <dbReference type="NCBI Taxonomy" id="710696"/>
    <lineage>
        <taxon>Bacteria</taxon>
        <taxon>Bacillati</taxon>
        <taxon>Actinomycetota</taxon>
        <taxon>Actinomycetes</taxon>
        <taxon>Micrococcales</taxon>
        <taxon>Intrasporangiaceae</taxon>
        <taxon>Intrasporangium</taxon>
    </lineage>
</organism>
<reference evidence="1 2" key="1">
    <citation type="journal article" date="2010" name="Stand. Genomic Sci.">
        <title>Complete genome sequence of Intrasporangium calvum type strain (7 KIP).</title>
        <authorList>
            <person name="Del Rio T.G."/>
            <person name="Chertkov O."/>
            <person name="Yasawong M."/>
            <person name="Lucas S."/>
            <person name="Deshpande S."/>
            <person name="Cheng J.F."/>
            <person name="Detter C."/>
            <person name="Tapia R."/>
            <person name="Han C."/>
            <person name="Goodwin L."/>
            <person name="Pitluck S."/>
            <person name="Liolios K."/>
            <person name="Ivanova N."/>
            <person name="Mavromatis K."/>
            <person name="Pati A."/>
            <person name="Chen A."/>
            <person name="Palaniappan K."/>
            <person name="Land M."/>
            <person name="Hauser L."/>
            <person name="Chang Y.J."/>
            <person name="Jeffries C.D."/>
            <person name="Rohde M."/>
            <person name="Pukall R."/>
            <person name="Sikorski J."/>
            <person name="Goker M."/>
            <person name="Woyke T."/>
            <person name="Bristow J."/>
            <person name="Eisen J.A."/>
            <person name="Markowitz V."/>
            <person name="Hugenholtz P."/>
            <person name="Kyrpides N.C."/>
            <person name="Klenk H.P."/>
            <person name="Lapidus A."/>
        </authorList>
    </citation>
    <scope>NUCLEOTIDE SEQUENCE [LARGE SCALE GENOMIC DNA]</scope>
    <source>
        <strain evidence="2">ATCC 23552 / DSM 43043 / JCM 3097 / NBRC 12989 / 7 KIP</strain>
    </source>
</reference>
<dbReference type="KEGG" id="ica:Intca_1438"/>